<dbReference type="GO" id="GO:0006814">
    <property type="term" value="P:sodium ion transport"/>
    <property type="evidence" value="ECO:0007669"/>
    <property type="project" value="UniProtKB-KW"/>
</dbReference>
<comment type="caution">
    <text evidence="13">The sequence shown here is derived from an EMBL/GenBank/DDBJ whole genome shotgun (WGS) entry which is preliminary data.</text>
</comment>
<dbReference type="Pfam" id="PF00474">
    <property type="entry name" value="SSF"/>
    <property type="match status" value="1"/>
</dbReference>
<evidence type="ECO:0000256" key="3">
    <source>
        <dbReference type="ARBA" id="ARBA00022448"/>
    </source>
</evidence>
<dbReference type="Gene3D" id="1.20.1730.10">
    <property type="entry name" value="Sodium/glucose cotransporter"/>
    <property type="match status" value="1"/>
</dbReference>
<feature type="transmembrane region" description="Helical" evidence="12">
    <location>
        <begin position="81"/>
        <end position="103"/>
    </location>
</feature>
<keyword evidence="10" id="KW-0739">Sodium transport</keyword>
<evidence type="ECO:0000313" key="13">
    <source>
        <dbReference type="EMBL" id="KAK9708914.1"/>
    </source>
</evidence>
<dbReference type="InterPro" id="IPR051163">
    <property type="entry name" value="Sodium:Solute_Symporter_SSF"/>
</dbReference>
<keyword evidence="6 12" id="KW-1133">Transmembrane helix</keyword>
<feature type="transmembrane region" description="Helical" evidence="12">
    <location>
        <begin position="24"/>
        <end position="46"/>
    </location>
</feature>
<keyword evidence="3" id="KW-0813">Transport</keyword>
<evidence type="ECO:0000256" key="10">
    <source>
        <dbReference type="ARBA" id="ARBA00023201"/>
    </source>
</evidence>
<feature type="transmembrane region" description="Helical" evidence="12">
    <location>
        <begin position="259"/>
        <end position="281"/>
    </location>
</feature>
<comment type="similarity">
    <text evidence="2 11">Belongs to the sodium:solute symporter (SSF) (TC 2.A.21) family.</text>
</comment>
<feature type="transmembrane region" description="Helical" evidence="12">
    <location>
        <begin position="140"/>
        <end position="165"/>
    </location>
</feature>
<protein>
    <submittedName>
        <fullName evidence="13">Sodium:solute symporter family</fullName>
    </submittedName>
</protein>
<evidence type="ECO:0000256" key="11">
    <source>
        <dbReference type="RuleBase" id="RU362091"/>
    </source>
</evidence>
<dbReference type="GO" id="GO:0005886">
    <property type="term" value="C:plasma membrane"/>
    <property type="evidence" value="ECO:0007669"/>
    <property type="project" value="UniProtKB-SubCell"/>
</dbReference>
<evidence type="ECO:0000256" key="12">
    <source>
        <dbReference type="SAM" id="Phobius"/>
    </source>
</evidence>
<keyword evidence="4" id="KW-1003">Cell membrane</keyword>
<dbReference type="PANTHER" id="PTHR42985:SF21">
    <property type="entry name" value="SODIUM-DEPENDENT MULTIVITAMIN TRANSPORTER-LIKE PROTEIN"/>
    <property type="match status" value="1"/>
</dbReference>
<dbReference type="InterPro" id="IPR038377">
    <property type="entry name" value="Na/Glc_symporter_sf"/>
</dbReference>
<evidence type="ECO:0000256" key="8">
    <source>
        <dbReference type="ARBA" id="ARBA00023065"/>
    </source>
</evidence>
<feature type="transmembrane region" description="Helical" evidence="12">
    <location>
        <begin position="185"/>
        <end position="204"/>
    </location>
</feature>
<keyword evidence="7" id="KW-0915">Sodium</keyword>
<dbReference type="EMBL" id="JASPKY010000319">
    <property type="protein sequence ID" value="KAK9708914.1"/>
    <property type="molecule type" value="Genomic_DNA"/>
</dbReference>
<dbReference type="AlphaFoldDB" id="A0AAW1JXS6"/>
<dbReference type="PANTHER" id="PTHR42985">
    <property type="entry name" value="SODIUM-COUPLED MONOCARBOXYLATE TRANSPORTER"/>
    <property type="match status" value="1"/>
</dbReference>
<evidence type="ECO:0000256" key="7">
    <source>
        <dbReference type="ARBA" id="ARBA00023053"/>
    </source>
</evidence>
<proteinExistence type="inferred from homology"/>
<accession>A0AAW1JXS6</accession>
<organism evidence="13 14">
    <name type="scientific">Popillia japonica</name>
    <name type="common">Japanese beetle</name>
    <dbReference type="NCBI Taxonomy" id="7064"/>
    <lineage>
        <taxon>Eukaryota</taxon>
        <taxon>Metazoa</taxon>
        <taxon>Ecdysozoa</taxon>
        <taxon>Arthropoda</taxon>
        <taxon>Hexapoda</taxon>
        <taxon>Insecta</taxon>
        <taxon>Pterygota</taxon>
        <taxon>Neoptera</taxon>
        <taxon>Endopterygota</taxon>
        <taxon>Coleoptera</taxon>
        <taxon>Polyphaga</taxon>
        <taxon>Scarabaeiformia</taxon>
        <taxon>Scarabaeidae</taxon>
        <taxon>Rutelinae</taxon>
        <taxon>Popillia</taxon>
    </lineage>
</organism>
<dbReference type="GO" id="GO:0015293">
    <property type="term" value="F:symporter activity"/>
    <property type="evidence" value="ECO:0007669"/>
    <property type="project" value="TreeGrafter"/>
</dbReference>
<evidence type="ECO:0000256" key="5">
    <source>
        <dbReference type="ARBA" id="ARBA00022692"/>
    </source>
</evidence>
<evidence type="ECO:0000313" key="14">
    <source>
        <dbReference type="Proteomes" id="UP001458880"/>
    </source>
</evidence>
<name>A0AAW1JXS6_POPJA</name>
<evidence type="ECO:0000256" key="2">
    <source>
        <dbReference type="ARBA" id="ARBA00006434"/>
    </source>
</evidence>
<keyword evidence="14" id="KW-1185">Reference proteome</keyword>
<dbReference type="InterPro" id="IPR001734">
    <property type="entry name" value="Na/solute_symporter"/>
</dbReference>
<keyword evidence="5 12" id="KW-0812">Transmembrane</keyword>
<sequence length="333" mass="37265">MEYAKAGERLHIDVDINPLKRQTLWAAILGISCTWIANIGVGQGYVQKFLSLPSMKACKQYGFLRKCFEITTKLSNFRTTIIMAIGMLVAKSYVVLTGLMMYAKYHDCDPIITKRVQKTDQVIPFFVLDVARNIPGLPGLFIAGVFCASLSTLSALLNCISGVIYEDFLKTFLPKDLSQQSVSNILKIIVLVSGIISTTLVVLVEHLRSIFPLGKGILRGFTKPVSVDGCPFPLNETLISTPIPVPEDQLPFFLYRISYYYYTLIGACVTTIVGLIVSYLTRKKDDPPVHKDLITPLMHFLLPQEEAVITEKVYYRVEKALEALHIETEVCEN</sequence>
<keyword evidence="9 12" id="KW-0472">Membrane</keyword>
<dbReference type="PROSITE" id="PS50283">
    <property type="entry name" value="NA_SOLUT_SYMP_3"/>
    <property type="match status" value="1"/>
</dbReference>
<reference evidence="13 14" key="1">
    <citation type="journal article" date="2024" name="BMC Genomics">
        <title>De novo assembly and annotation of Popillia japonica's genome with initial clues to its potential as an invasive pest.</title>
        <authorList>
            <person name="Cucini C."/>
            <person name="Boschi S."/>
            <person name="Funari R."/>
            <person name="Cardaioli E."/>
            <person name="Iannotti N."/>
            <person name="Marturano G."/>
            <person name="Paoli F."/>
            <person name="Bruttini M."/>
            <person name="Carapelli A."/>
            <person name="Frati F."/>
            <person name="Nardi F."/>
        </authorList>
    </citation>
    <scope>NUCLEOTIDE SEQUENCE [LARGE SCALE GENOMIC DNA]</scope>
    <source>
        <strain evidence="13">DMR45628</strain>
    </source>
</reference>
<evidence type="ECO:0000256" key="9">
    <source>
        <dbReference type="ARBA" id="ARBA00023136"/>
    </source>
</evidence>
<evidence type="ECO:0000256" key="6">
    <source>
        <dbReference type="ARBA" id="ARBA00022989"/>
    </source>
</evidence>
<evidence type="ECO:0000256" key="1">
    <source>
        <dbReference type="ARBA" id="ARBA00004651"/>
    </source>
</evidence>
<gene>
    <name evidence="13" type="ORF">QE152_g26905</name>
</gene>
<evidence type="ECO:0000256" key="4">
    <source>
        <dbReference type="ARBA" id="ARBA00022475"/>
    </source>
</evidence>
<comment type="subcellular location">
    <subcellularLocation>
        <location evidence="1">Cell membrane</location>
        <topology evidence="1">Multi-pass membrane protein</topology>
    </subcellularLocation>
</comment>
<dbReference type="Proteomes" id="UP001458880">
    <property type="component" value="Unassembled WGS sequence"/>
</dbReference>
<dbReference type="PROSITE" id="PS51257">
    <property type="entry name" value="PROKAR_LIPOPROTEIN"/>
    <property type="match status" value="1"/>
</dbReference>
<keyword evidence="8" id="KW-0406">Ion transport</keyword>